<dbReference type="InterPro" id="IPR002109">
    <property type="entry name" value="Glutaredoxin"/>
</dbReference>
<evidence type="ECO:0000256" key="1">
    <source>
        <dbReference type="SAM" id="MobiDB-lite"/>
    </source>
</evidence>
<dbReference type="AlphaFoldDB" id="X1LMG7"/>
<dbReference type="EMBL" id="BARV01009730">
    <property type="protein sequence ID" value="GAI03585.1"/>
    <property type="molecule type" value="Genomic_DNA"/>
</dbReference>
<dbReference type="PROSITE" id="PS51354">
    <property type="entry name" value="GLUTAREDOXIN_2"/>
    <property type="match status" value="1"/>
</dbReference>
<dbReference type="PANTHER" id="PTHR34386">
    <property type="entry name" value="GLUTAREDOXIN"/>
    <property type="match status" value="1"/>
</dbReference>
<dbReference type="SUPFAM" id="SSF52833">
    <property type="entry name" value="Thioredoxin-like"/>
    <property type="match status" value="1"/>
</dbReference>
<comment type="caution">
    <text evidence="3">The sequence shown here is derived from an EMBL/GenBank/DDBJ whole genome shotgun (WGS) entry which is preliminary data.</text>
</comment>
<dbReference type="InterPro" id="IPR036249">
    <property type="entry name" value="Thioredoxin-like_sf"/>
</dbReference>
<dbReference type="Gene3D" id="3.40.30.10">
    <property type="entry name" value="Glutaredoxin"/>
    <property type="match status" value="1"/>
</dbReference>
<dbReference type="Pfam" id="PF00462">
    <property type="entry name" value="Glutaredoxin"/>
    <property type="match status" value="1"/>
</dbReference>
<name>X1LMG7_9ZZZZ</name>
<dbReference type="GO" id="GO:0009055">
    <property type="term" value="F:electron transfer activity"/>
    <property type="evidence" value="ECO:0007669"/>
    <property type="project" value="TreeGrafter"/>
</dbReference>
<dbReference type="InterPro" id="IPR051548">
    <property type="entry name" value="Grx-like_ET"/>
</dbReference>
<gene>
    <name evidence="3" type="ORF">S06H3_19087</name>
</gene>
<dbReference type="CDD" id="cd02976">
    <property type="entry name" value="NrdH"/>
    <property type="match status" value="1"/>
</dbReference>
<feature type="domain" description="Glutaredoxin" evidence="2">
    <location>
        <begin position="37"/>
        <end position="95"/>
    </location>
</feature>
<evidence type="ECO:0000313" key="3">
    <source>
        <dbReference type="EMBL" id="GAI03585.1"/>
    </source>
</evidence>
<sequence>MKNAYKGAHDPGYYKSLFENAVYVARAEKAGKTVKQVTVYTTPTCSWCGTIKSYLNKNKIRYSEIDVSKNESAAQEMVRRSGQQGVPQTLISGEHNGNQTDTGQDDHLIRDQYWHHFKQRGQAKTEKEDKQ</sequence>
<dbReference type="PANTHER" id="PTHR34386:SF1">
    <property type="entry name" value="GLUTAREDOXIN-LIKE PROTEIN NRDH"/>
    <property type="match status" value="1"/>
</dbReference>
<dbReference type="GO" id="GO:0045454">
    <property type="term" value="P:cell redox homeostasis"/>
    <property type="evidence" value="ECO:0007669"/>
    <property type="project" value="TreeGrafter"/>
</dbReference>
<reference evidence="3" key="1">
    <citation type="journal article" date="2014" name="Front. Microbiol.">
        <title>High frequency of phylogenetically diverse reductive dehalogenase-homologous genes in deep subseafloor sedimentary metagenomes.</title>
        <authorList>
            <person name="Kawai M."/>
            <person name="Futagami T."/>
            <person name="Toyoda A."/>
            <person name="Takaki Y."/>
            <person name="Nishi S."/>
            <person name="Hori S."/>
            <person name="Arai W."/>
            <person name="Tsubouchi T."/>
            <person name="Morono Y."/>
            <person name="Uchiyama I."/>
            <person name="Ito T."/>
            <person name="Fujiyama A."/>
            <person name="Inagaki F."/>
            <person name="Takami H."/>
        </authorList>
    </citation>
    <scope>NUCLEOTIDE SEQUENCE</scope>
    <source>
        <strain evidence="3">Expedition CK06-06</strain>
    </source>
</reference>
<feature type="region of interest" description="Disordered" evidence="1">
    <location>
        <begin position="69"/>
        <end position="131"/>
    </location>
</feature>
<evidence type="ECO:0000259" key="2">
    <source>
        <dbReference type="Pfam" id="PF00462"/>
    </source>
</evidence>
<accession>X1LMG7</accession>
<feature type="compositionally biased region" description="Polar residues" evidence="1">
    <location>
        <begin position="81"/>
        <end position="102"/>
    </location>
</feature>
<organism evidence="3">
    <name type="scientific">marine sediment metagenome</name>
    <dbReference type="NCBI Taxonomy" id="412755"/>
    <lineage>
        <taxon>unclassified sequences</taxon>
        <taxon>metagenomes</taxon>
        <taxon>ecological metagenomes</taxon>
    </lineage>
</organism>
<protein>
    <recommendedName>
        <fullName evidence="2">Glutaredoxin domain-containing protein</fullName>
    </recommendedName>
</protein>
<proteinExistence type="predicted"/>
<feature type="compositionally biased region" description="Basic and acidic residues" evidence="1">
    <location>
        <begin position="104"/>
        <end position="114"/>
    </location>
</feature>